<name>A0AB39BG86_9MICO</name>
<dbReference type="InterPro" id="IPR050319">
    <property type="entry name" value="ABC_transp_ATP-bind"/>
</dbReference>
<dbReference type="GO" id="GO:0055085">
    <property type="term" value="P:transmembrane transport"/>
    <property type="evidence" value="ECO:0007669"/>
    <property type="project" value="UniProtKB-ARBA"/>
</dbReference>
<organism evidence="5">
    <name type="scientific">Herbiconiux sp. A18JL235</name>
    <dbReference type="NCBI Taxonomy" id="3152363"/>
    <lineage>
        <taxon>Bacteria</taxon>
        <taxon>Bacillati</taxon>
        <taxon>Actinomycetota</taxon>
        <taxon>Actinomycetes</taxon>
        <taxon>Micrococcales</taxon>
        <taxon>Microbacteriaceae</taxon>
        <taxon>Herbiconiux</taxon>
    </lineage>
</organism>
<reference evidence="5" key="1">
    <citation type="submission" date="2024-05" db="EMBL/GenBank/DDBJ databases">
        <title>Herbiconiux sp. A18JL235.</title>
        <authorList>
            <person name="Zhang G."/>
        </authorList>
    </citation>
    <scope>NUCLEOTIDE SEQUENCE</scope>
    <source>
        <strain evidence="5">A18JL235</strain>
    </source>
</reference>
<accession>A0AB39BG86</accession>
<evidence type="ECO:0000313" key="5">
    <source>
        <dbReference type="EMBL" id="XDI05341.1"/>
    </source>
</evidence>
<dbReference type="InterPro" id="IPR013563">
    <property type="entry name" value="Oligopep_ABC_C"/>
</dbReference>
<dbReference type="GO" id="GO:0005524">
    <property type="term" value="F:ATP binding"/>
    <property type="evidence" value="ECO:0007669"/>
    <property type="project" value="UniProtKB-KW"/>
</dbReference>
<dbReference type="InterPro" id="IPR027417">
    <property type="entry name" value="P-loop_NTPase"/>
</dbReference>
<evidence type="ECO:0000256" key="3">
    <source>
        <dbReference type="ARBA" id="ARBA00022840"/>
    </source>
</evidence>
<evidence type="ECO:0000259" key="4">
    <source>
        <dbReference type="PROSITE" id="PS50893"/>
    </source>
</evidence>
<dbReference type="CDD" id="cd03257">
    <property type="entry name" value="ABC_NikE_OppD_transporters"/>
    <property type="match status" value="1"/>
</dbReference>
<dbReference type="SUPFAM" id="SSF52540">
    <property type="entry name" value="P-loop containing nucleoside triphosphate hydrolases"/>
    <property type="match status" value="1"/>
</dbReference>
<dbReference type="EMBL" id="CP162511">
    <property type="protein sequence ID" value="XDI05341.1"/>
    <property type="molecule type" value="Genomic_DNA"/>
</dbReference>
<dbReference type="PROSITE" id="PS50893">
    <property type="entry name" value="ABC_TRANSPORTER_2"/>
    <property type="match status" value="1"/>
</dbReference>
<keyword evidence="3 5" id="KW-0067">ATP-binding</keyword>
<dbReference type="InterPro" id="IPR003439">
    <property type="entry name" value="ABC_transporter-like_ATP-bd"/>
</dbReference>
<dbReference type="GO" id="GO:0016887">
    <property type="term" value="F:ATP hydrolysis activity"/>
    <property type="evidence" value="ECO:0007669"/>
    <property type="project" value="InterPro"/>
</dbReference>
<dbReference type="NCBIfam" id="TIGR01727">
    <property type="entry name" value="oligo_HPY"/>
    <property type="match status" value="1"/>
</dbReference>
<protein>
    <submittedName>
        <fullName evidence="5">ABC transporter ATP-binding protein</fullName>
    </submittedName>
</protein>
<dbReference type="PROSITE" id="PS00211">
    <property type="entry name" value="ABC_TRANSPORTER_1"/>
    <property type="match status" value="1"/>
</dbReference>
<keyword evidence="1" id="KW-0813">Transport</keyword>
<dbReference type="InterPro" id="IPR003593">
    <property type="entry name" value="AAA+_ATPase"/>
</dbReference>
<dbReference type="GO" id="GO:0015833">
    <property type="term" value="P:peptide transport"/>
    <property type="evidence" value="ECO:0007669"/>
    <property type="project" value="InterPro"/>
</dbReference>
<keyword evidence="2" id="KW-0547">Nucleotide-binding</keyword>
<dbReference type="SMART" id="SM00382">
    <property type="entry name" value="AAA"/>
    <property type="match status" value="1"/>
</dbReference>
<dbReference type="InterPro" id="IPR017871">
    <property type="entry name" value="ABC_transporter-like_CS"/>
</dbReference>
<sequence>MTATTPHTGDVSSTPAPVLDVVGLTKTFRVGGIRKRDVHAVTDAHFTVGQERIVALVGESGSGKSTIARMIARLEKPSSGRMIVNGRDVLREEPRSASRAYRRTVQMIFQDPFGSLNPAHTVGYSVSRPIQVHSISAQARSEVEGLLETVGLNPGRDYADKYPHELSGGQRQRVAIARALASQPSLILADEPTSMLDVSIRMGVLNLLERLRDERHLSYLYITHDLASARYISDEILVMYRGHLVEGGATEDVIAAPAHPYTQRLLAAVPNPGASAHPLVDEAEAIDLFGACPFAMAQGDRDICAQERTPRHHLSPGHWIRCSIFGSGTASAGSTLNDQGGSR</sequence>
<dbReference type="PANTHER" id="PTHR43776:SF8">
    <property type="entry name" value="ABC TRANSPORTER, ATP-BINDING PROTEIN"/>
    <property type="match status" value="1"/>
</dbReference>
<dbReference type="Pfam" id="PF08352">
    <property type="entry name" value="oligo_HPY"/>
    <property type="match status" value="1"/>
</dbReference>
<evidence type="ECO:0000256" key="1">
    <source>
        <dbReference type="ARBA" id="ARBA00022448"/>
    </source>
</evidence>
<gene>
    <name evidence="5" type="ORF">ABFY20_18790</name>
</gene>
<dbReference type="AlphaFoldDB" id="A0AB39BG86"/>
<feature type="domain" description="ABC transporter" evidence="4">
    <location>
        <begin position="19"/>
        <end position="266"/>
    </location>
</feature>
<evidence type="ECO:0000256" key="2">
    <source>
        <dbReference type="ARBA" id="ARBA00022741"/>
    </source>
</evidence>
<proteinExistence type="predicted"/>
<dbReference type="PANTHER" id="PTHR43776">
    <property type="entry name" value="TRANSPORT ATP-BINDING PROTEIN"/>
    <property type="match status" value="1"/>
</dbReference>
<dbReference type="Gene3D" id="3.40.50.300">
    <property type="entry name" value="P-loop containing nucleotide triphosphate hydrolases"/>
    <property type="match status" value="1"/>
</dbReference>
<dbReference type="Pfam" id="PF00005">
    <property type="entry name" value="ABC_tran"/>
    <property type="match status" value="1"/>
</dbReference>
<dbReference type="RefSeq" id="WP_368497727.1">
    <property type="nucleotide sequence ID" value="NZ_CP162511.1"/>
</dbReference>